<dbReference type="GO" id="GO:0003700">
    <property type="term" value="F:DNA-binding transcription factor activity"/>
    <property type="evidence" value="ECO:0007669"/>
    <property type="project" value="InterPro"/>
</dbReference>
<proteinExistence type="predicted"/>
<sequence>MKIKDAAELTGTTVRTIRWYHQEGLVPVPENRGGRRDYQLHHVARILRVRWLAQAGLPLSNVRDLLDREDNAGREESSVGGDSTDHAGNKTSADTADRMDATDHADHQLRTVPPTVHSAQPVPSGAAVDDLYAALYQVDTSLEELHAQRQRILHLIDAAESGRGLSSIPPQIDRVYSRLEQAVPQDPHIQRVLRRERNMAEMLCQRGLIRADVIDALDLPDNQIDRMVDFLERFVAIKDVPGQELEGAVVELSGDMLQWCLEHPELVRLYLAVMPGWNVPAVRSVVMGLLMLEYRDPNQRALLRHALDGLTELISQGAFDPESAPATTQLSATRASGDPS</sequence>
<dbReference type="CDD" id="cd00592">
    <property type="entry name" value="HTH_MerR-like"/>
    <property type="match status" value="1"/>
</dbReference>
<feature type="domain" description="HTH merR-type" evidence="6">
    <location>
        <begin position="1"/>
        <end position="68"/>
    </location>
</feature>
<evidence type="ECO:0000259" key="6">
    <source>
        <dbReference type="PROSITE" id="PS50937"/>
    </source>
</evidence>
<accession>A0A846TRD5</accession>
<keyword evidence="8" id="KW-1185">Reference proteome</keyword>
<dbReference type="PROSITE" id="PS50937">
    <property type="entry name" value="HTH_MERR_2"/>
    <property type="match status" value="1"/>
</dbReference>
<dbReference type="GO" id="GO:0003677">
    <property type="term" value="F:DNA binding"/>
    <property type="evidence" value="ECO:0007669"/>
    <property type="project" value="UniProtKB-KW"/>
</dbReference>
<protein>
    <submittedName>
        <fullName evidence="7">MerR family transcriptional regulator</fullName>
    </submittedName>
</protein>
<keyword evidence="4" id="KW-0804">Transcription</keyword>
<dbReference type="PANTHER" id="PTHR30204:SF69">
    <property type="entry name" value="MERR-FAMILY TRANSCRIPTIONAL REGULATOR"/>
    <property type="match status" value="1"/>
</dbReference>
<dbReference type="Proteomes" id="UP000521379">
    <property type="component" value="Unassembled WGS sequence"/>
</dbReference>
<reference evidence="7 8" key="1">
    <citation type="submission" date="2020-02" db="EMBL/GenBank/DDBJ databases">
        <authorList>
            <person name="Sun Q."/>
        </authorList>
    </citation>
    <scope>NUCLEOTIDE SEQUENCE [LARGE SCALE GENOMIC DNA]</scope>
    <source>
        <strain evidence="7 8">YIM 13062</strain>
    </source>
</reference>
<dbReference type="RefSeq" id="WP_119932522.1">
    <property type="nucleotide sequence ID" value="NZ_JAAVUN010000001.1"/>
</dbReference>
<feature type="compositionally biased region" description="Basic and acidic residues" evidence="5">
    <location>
        <begin position="71"/>
        <end position="88"/>
    </location>
</feature>
<dbReference type="InterPro" id="IPR047057">
    <property type="entry name" value="MerR_fam"/>
</dbReference>
<dbReference type="EMBL" id="JAAVUN010000001">
    <property type="protein sequence ID" value="NKE08404.1"/>
    <property type="molecule type" value="Genomic_DNA"/>
</dbReference>
<evidence type="ECO:0000313" key="8">
    <source>
        <dbReference type="Proteomes" id="UP000521379"/>
    </source>
</evidence>
<feature type="region of interest" description="Disordered" evidence="5">
    <location>
        <begin position="318"/>
        <end position="340"/>
    </location>
</feature>
<evidence type="ECO:0000313" key="7">
    <source>
        <dbReference type="EMBL" id="NKE08404.1"/>
    </source>
</evidence>
<dbReference type="AlphaFoldDB" id="A0A846TRD5"/>
<comment type="caution">
    <text evidence="7">The sequence shown here is derived from an EMBL/GenBank/DDBJ whole genome shotgun (WGS) entry which is preliminary data.</text>
</comment>
<evidence type="ECO:0000256" key="3">
    <source>
        <dbReference type="ARBA" id="ARBA00023125"/>
    </source>
</evidence>
<keyword evidence="3" id="KW-0238">DNA-binding</keyword>
<dbReference type="InterPro" id="IPR009061">
    <property type="entry name" value="DNA-bd_dom_put_sf"/>
</dbReference>
<evidence type="ECO:0000256" key="2">
    <source>
        <dbReference type="ARBA" id="ARBA00023015"/>
    </source>
</evidence>
<feature type="compositionally biased region" description="Polar residues" evidence="5">
    <location>
        <begin position="325"/>
        <end position="340"/>
    </location>
</feature>
<dbReference type="SMART" id="SM00422">
    <property type="entry name" value="HTH_MERR"/>
    <property type="match status" value="1"/>
</dbReference>
<organism evidence="7 8">
    <name type="scientific">Kocuria subflava</name>
    <dbReference type="NCBI Taxonomy" id="1736139"/>
    <lineage>
        <taxon>Bacteria</taxon>
        <taxon>Bacillati</taxon>
        <taxon>Actinomycetota</taxon>
        <taxon>Actinomycetes</taxon>
        <taxon>Micrococcales</taxon>
        <taxon>Micrococcaceae</taxon>
        <taxon>Kocuria</taxon>
    </lineage>
</organism>
<dbReference type="PANTHER" id="PTHR30204">
    <property type="entry name" value="REDOX-CYCLING DRUG-SENSING TRANSCRIPTIONAL ACTIVATOR SOXR"/>
    <property type="match status" value="1"/>
</dbReference>
<dbReference type="Pfam" id="PF13411">
    <property type="entry name" value="MerR_1"/>
    <property type="match status" value="1"/>
</dbReference>
<gene>
    <name evidence="7" type="ORF">GTW58_00245</name>
</gene>
<dbReference type="Gene3D" id="1.10.1660.10">
    <property type="match status" value="1"/>
</dbReference>
<evidence type="ECO:0000256" key="5">
    <source>
        <dbReference type="SAM" id="MobiDB-lite"/>
    </source>
</evidence>
<keyword evidence="2" id="KW-0805">Transcription regulation</keyword>
<keyword evidence="1" id="KW-0678">Repressor</keyword>
<feature type="region of interest" description="Disordered" evidence="5">
    <location>
        <begin position="71"/>
        <end position="95"/>
    </location>
</feature>
<dbReference type="SUPFAM" id="SSF46955">
    <property type="entry name" value="Putative DNA-binding domain"/>
    <property type="match status" value="1"/>
</dbReference>
<dbReference type="InterPro" id="IPR000551">
    <property type="entry name" value="MerR-type_HTH_dom"/>
</dbReference>
<evidence type="ECO:0000256" key="4">
    <source>
        <dbReference type="ARBA" id="ARBA00023163"/>
    </source>
</evidence>
<evidence type="ECO:0000256" key="1">
    <source>
        <dbReference type="ARBA" id="ARBA00022491"/>
    </source>
</evidence>
<name>A0A846TRD5_9MICC</name>